<dbReference type="Gene3D" id="3.40.50.300">
    <property type="entry name" value="P-loop containing nucleotide triphosphate hydrolases"/>
    <property type="match status" value="2"/>
</dbReference>
<feature type="compositionally biased region" description="Low complexity" evidence="4">
    <location>
        <begin position="1"/>
        <end position="11"/>
    </location>
</feature>
<keyword evidence="1 2" id="KW-0645">Protease</keyword>
<dbReference type="GO" id="GO:0004176">
    <property type="term" value="F:ATP-dependent peptidase activity"/>
    <property type="evidence" value="ECO:0007669"/>
    <property type="project" value="UniProtKB-UniRule"/>
</dbReference>
<sequence length="843" mass="91740">MPSRSRPSPKSTRPRSGRAPRGAPAAGASTSVIAQLSPPAAAADAGVTRQVSPLGPEQCTVTVREDALPEGPAELVLDLRIAPQNRAAMALRRGLAERAPGFNVAVVGRRGTGRTFTAVALAREEARRRPAPRDLVLLVNPRWPLEPVPAFLPAGAGPAFVRAMEELHARLEAAVHEVFEGRVRHRLQVEIHREQSAAERKIHDQLSKIAAEHGLGLVAGDDGFDFVPLEDDDDDETPGGDGPTADAASEAETTEAEARLNRQVLDAIEAVRPHVEETQRQLALLEAEIQQTLLQRQRAALRNNIAASFAAVPERALPTEQVRKYSQRLHEHLQQVYHLEEGHHLPLTSVPLPAGLVVPTLLVTSRPDDVAPIIHAQNVTLSGLFGRVVAGSNDSRYPEPGTILAGDLHRANGGFLIIDAEALVKREAVYEHLKACLLARAIQPHEEDEGPSLRIQPVELDVKVVLVADPDLIHQLQELDPEFSRLFKIRADFEDDMSFEEGLRVYPGVAAWLASNRGLSRCSRSAVAFLMQYGARLAEDQHRLTTNLGLLSDLITEATSLAKGADELTEEHLRAAFRLMQDRQGQMRDRLLDLHRYGLIRVEVSGQSVGQINGLAVVSDGFQSVGRPSRVTAVTYAGSHGPLNIEREVEMSGPIHSKGVLILSGYLHDRFARDFPLSFGASVVFEQTYTPIEGDSASTAELFAILSSLSGLPARQDIGVTGSVDQRGRVLPVGGVNEKIEGFFEVCRAHALTGTQGVIIPESNVRNLVLGEDVLEAIAQGRFFIWPISTVEEGVELILGEPAGTPTEPDDDAAAFRYPERTVYGRVERRIARLRRLATPSRT</sequence>
<dbReference type="EMBL" id="FOMX01000041">
    <property type="protein sequence ID" value="SFF27581.1"/>
    <property type="molecule type" value="Genomic_DNA"/>
</dbReference>
<dbReference type="Gene3D" id="1.10.8.60">
    <property type="match status" value="1"/>
</dbReference>
<gene>
    <name evidence="6" type="ORF">SAMN02745121_07876</name>
</gene>
<keyword evidence="2" id="KW-0720">Serine protease</keyword>
<keyword evidence="7" id="KW-1185">Reference proteome</keyword>
<feature type="compositionally biased region" description="Acidic residues" evidence="4">
    <location>
        <begin position="226"/>
        <end position="238"/>
    </location>
</feature>
<dbReference type="InterPro" id="IPR008269">
    <property type="entry name" value="Lon_proteolytic"/>
</dbReference>
<evidence type="ECO:0000256" key="2">
    <source>
        <dbReference type="PROSITE-ProRule" id="PRU01122"/>
    </source>
</evidence>
<dbReference type="SUPFAM" id="SSF54211">
    <property type="entry name" value="Ribosomal protein S5 domain 2-like"/>
    <property type="match status" value="1"/>
</dbReference>
<dbReference type="PROSITE" id="PS51786">
    <property type="entry name" value="LON_PROTEOLYTIC"/>
    <property type="match status" value="1"/>
</dbReference>
<dbReference type="Pfam" id="PF05362">
    <property type="entry name" value="Lon_C"/>
    <property type="match status" value="1"/>
</dbReference>
<dbReference type="GO" id="GO:0004252">
    <property type="term" value="F:serine-type endopeptidase activity"/>
    <property type="evidence" value="ECO:0007669"/>
    <property type="project" value="UniProtKB-UniRule"/>
</dbReference>
<feature type="coiled-coil region" evidence="3">
    <location>
        <begin position="275"/>
        <end position="304"/>
    </location>
</feature>
<dbReference type="Proteomes" id="UP000199400">
    <property type="component" value="Unassembled WGS sequence"/>
</dbReference>
<feature type="region of interest" description="Disordered" evidence="4">
    <location>
        <begin position="1"/>
        <end position="52"/>
    </location>
</feature>
<dbReference type="PANTHER" id="PTHR10046">
    <property type="entry name" value="ATP DEPENDENT LON PROTEASE FAMILY MEMBER"/>
    <property type="match status" value="1"/>
</dbReference>
<reference evidence="7" key="1">
    <citation type="submission" date="2016-10" db="EMBL/GenBank/DDBJ databases">
        <authorList>
            <person name="Varghese N."/>
            <person name="Submissions S."/>
        </authorList>
    </citation>
    <scope>NUCLEOTIDE SEQUENCE [LARGE SCALE GENOMIC DNA]</scope>
    <source>
        <strain evidence="7">ATCC 25963</strain>
    </source>
</reference>
<evidence type="ECO:0000256" key="1">
    <source>
        <dbReference type="ARBA" id="ARBA00022670"/>
    </source>
</evidence>
<protein>
    <recommendedName>
        <fullName evidence="2">endopeptidase La</fullName>
        <ecNumber evidence="2">3.4.21.53</ecNumber>
    </recommendedName>
</protein>
<dbReference type="OrthoDB" id="9758568at2"/>
<feature type="region of interest" description="Disordered" evidence="4">
    <location>
        <begin position="226"/>
        <end position="255"/>
    </location>
</feature>
<dbReference type="InterPro" id="IPR014721">
    <property type="entry name" value="Ribsml_uS5_D2-typ_fold_subgr"/>
</dbReference>
<dbReference type="Gene3D" id="3.30.230.10">
    <property type="match status" value="1"/>
</dbReference>
<dbReference type="GO" id="GO:0005524">
    <property type="term" value="F:ATP binding"/>
    <property type="evidence" value="ECO:0007669"/>
    <property type="project" value="InterPro"/>
</dbReference>
<organism evidence="6 7">
    <name type="scientific">Nannocystis exedens</name>
    <dbReference type="NCBI Taxonomy" id="54"/>
    <lineage>
        <taxon>Bacteria</taxon>
        <taxon>Pseudomonadati</taxon>
        <taxon>Myxococcota</taxon>
        <taxon>Polyangia</taxon>
        <taxon>Nannocystales</taxon>
        <taxon>Nannocystaceae</taxon>
        <taxon>Nannocystis</taxon>
    </lineage>
</organism>
<comment type="similarity">
    <text evidence="2">Belongs to the peptidase S16 family.</text>
</comment>
<evidence type="ECO:0000256" key="4">
    <source>
        <dbReference type="SAM" id="MobiDB-lite"/>
    </source>
</evidence>
<evidence type="ECO:0000259" key="5">
    <source>
        <dbReference type="PROSITE" id="PS51786"/>
    </source>
</evidence>
<dbReference type="Pfam" id="PF13654">
    <property type="entry name" value="AAA_32"/>
    <property type="match status" value="1"/>
</dbReference>
<dbReference type="SUPFAM" id="SSF52540">
    <property type="entry name" value="P-loop containing nucleoside triphosphate hydrolases"/>
    <property type="match status" value="1"/>
</dbReference>
<comment type="catalytic activity">
    <reaction evidence="2">
        <text>Hydrolysis of proteins in presence of ATP.</text>
        <dbReference type="EC" id="3.4.21.53"/>
    </reaction>
</comment>
<feature type="domain" description="Lon proteolytic" evidence="5">
    <location>
        <begin position="606"/>
        <end position="801"/>
    </location>
</feature>
<dbReference type="GO" id="GO:0030163">
    <property type="term" value="P:protein catabolic process"/>
    <property type="evidence" value="ECO:0007669"/>
    <property type="project" value="InterPro"/>
</dbReference>
<keyword evidence="3" id="KW-0175">Coiled coil</keyword>
<name>A0A1I2HGF6_9BACT</name>
<feature type="active site" evidence="2">
    <location>
        <position position="739"/>
    </location>
</feature>
<dbReference type="InterPro" id="IPR027065">
    <property type="entry name" value="Lon_Prtase"/>
</dbReference>
<evidence type="ECO:0000313" key="7">
    <source>
        <dbReference type="Proteomes" id="UP000199400"/>
    </source>
</evidence>
<dbReference type="InterPro" id="IPR020568">
    <property type="entry name" value="Ribosomal_Su5_D2-typ_SF"/>
</dbReference>
<dbReference type="InterPro" id="IPR046843">
    <property type="entry name" value="LonB_AAA-LID"/>
</dbReference>
<feature type="compositionally biased region" description="Low complexity" evidence="4">
    <location>
        <begin position="19"/>
        <end position="31"/>
    </location>
</feature>
<evidence type="ECO:0000256" key="3">
    <source>
        <dbReference type="SAM" id="Coils"/>
    </source>
</evidence>
<evidence type="ECO:0000313" key="6">
    <source>
        <dbReference type="EMBL" id="SFF27581.1"/>
    </source>
</evidence>
<dbReference type="STRING" id="54.SAMN02745121_07876"/>
<dbReference type="EC" id="3.4.21.53" evidence="2"/>
<dbReference type="InterPro" id="IPR041699">
    <property type="entry name" value="AAA_32"/>
</dbReference>
<dbReference type="InterPro" id="IPR027417">
    <property type="entry name" value="P-loop_NTPase"/>
</dbReference>
<dbReference type="PRINTS" id="PR00830">
    <property type="entry name" value="ENDOLAPTASE"/>
</dbReference>
<accession>A0A1I2HGF6</accession>
<keyword evidence="2" id="KW-0378">Hydrolase</keyword>
<dbReference type="GO" id="GO:0006508">
    <property type="term" value="P:proteolysis"/>
    <property type="evidence" value="ECO:0007669"/>
    <property type="project" value="UniProtKB-KW"/>
</dbReference>
<dbReference type="AlphaFoldDB" id="A0A1I2HGF6"/>
<feature type="active site" evidence="2">
    <location>
        <position position="696"/>
    </location>
</feature>
<dbReference type="Pfam" id="PF20436">
    <property type="entry name" value="LonB_AAA-LID"/>
    <property type="match status" value="1"/>
</dbReference>
<proteinExistence type="inferred from homology"/>